<gene>
    <name evidence="11" type="primary">LOC108618819</name>
</gene>
<evidence type="ECO:0000313" key="11">
    <source>
        <dbReference type="RefSeq" id="XP_017870483.1"/>
    </source>
</evidence>
<keyword evidence="10" id="KW-1185">Reference proteome</keyword>
<feature type="transmembrane region" description="Helical" evidence="9">
    <location>
        <begin position="252"/>
        <end position="275"/>
    </location>
</feature>
<keyword evidence="3 9" id="KW-0812">Transmembrane</keyword>
<dbReference type="InterPro" id="IPR009617">
    <property type="entry name" value="Seipin"/>
</dbReference>
<evidence type="ECO:0000256" key="4">
    <source>
        <dbReference type="ARBA" id="ARBA00022824"/>
    </source>
</evidence>
<evidence type="ECO:0000256" key="3">
    <source>
        <dbReference type="ARBA" id="ARBA00022692"/>
    </source>
</evidence>
<evidence type="ECO:0000256" key="6">
    <source>
        <dbReference type="ARBA" id="ARBA00023098"/>
    </source>
</evidence>
<dbReference type="Pfam" id="PF06775">
    <property type="entry name" value="Seipin"/>
    <property type="match status" value="1"/>
</dbReference>
<dbReference type="PANTHER" id="PTHR21212:SF0">
    <property type="entry name" value="SEIPIN"/>
    <property type="match status" value="1"/>
</dbReference>
<keyword evidence="6" id="KW-0443">Lipid metabolism</keyword>
<evidence type="ECO:0000313" key="10">
    <source>
        <dbReference type="Proteomes" id="UP000694904"/>
    </source>
</evidence>
<organism evidence="10 11">
    <name type="scientific">Drosophila arizonae</name>
    <name type="common">Fruit fly</name>
    <dbReference type="NCBI Taxonomy" id="7263"/>
    <lineage>
        <taxon>Eukaryota</taxon>
        <taxon>Metazoa</taxon>
        <taxon>Ecdysozoa</taxon>
        <taxon>Arthropoda</taxon>
        <taxon>Hexapoda</taxon>
        <taxon>Insecta</taxon>
        <taxon>Pterygota</taxon>
        <taxon>Neoptera</taxon>
        <taxon>Endopterygota</taxon>
        <taxon>Diptera</taxon>
        <taxon>Brachycera</taxon>
        <taxon>Muscomorpha</taxon>
        <taxon>Ephydroidea</taxon>
        <taxon>Drosophilidae</taxon>
        <taxon>Drosophila</taxon>
    </lineage>
</organism>
<sequence length="380" mass="44356">MNFVLRFIIFCIDPLGLGRRFLVQPARNLTLNVYDRFRSKADEKVDTIRELVLRLGLIAFAVVLIIWLAVFFYAAFYYVYMPPISHTRPVHMQFKTCLETSTPCTFPHAHVSLTKKQQLLMVGQAYKVIVNIDMPESPQNLELGMFMVCAEMRDYDSMLRGHSCRSAMMRYRSPLIRLISTWALSPLYVLGWKEEFQKVPVEIFSRYLEERQHPITDVYVEIQSQKIQFYTVTLHIEADFTGLRYIMFNWPILSAIVAISANLFFILVVFLLSWYHWSDATWLHNLQIRYARLTNQLQKKTSSVILSSSSSLRDDDELSFMDEKYEIAELGGHGDDQQLDKSSDKAAESADVQTVRQRKVEKQKEKQTEQQTEKQTEKKA</sequence>
<evidence type="ECO:0000256" key="7">
    <source>
        <dbReference type="ARBA" id="ARBA00023136"/>
    </source>
</evidence>
<keyword evidence="4" id="KW-0256">Endoplasmic reticulum</keyword>
<evidence type="ECO:0000256" key="1">
    <source>
        <dbReference type="ARBA" id="ARBA00004477"/>
    </source>
</evidence>
<evidence type="ECO:0000256" key="2">
    <source>
        <dbReference type="ARBA" id="ARBA00022064"/>
    </source>
</evidence>
<dbReference type="Proteomes" id="UP000694904">
    <property type="component" value="Chromosome X"/>
</dbReference>
<feature type="compositionally biased region" description="Basic and acidic residues" evidence="8">
    <location>
        <begin position="358"/>
        <end position="380"/>
    </location>
</feature>
<proteinExistence type="predicted"/>
<feature type="transmembrane region" description="Helical" evidence="9">
    <location>
        <begin position="175"/>
        <end position="192"/>
    </location>
</feature>
<comment type="subcellular location">
    <subcellularLocation>
        <location evidence="1">Endoplasmic reticulum membrane</location>
        <topology evidence="1">Multi-pass membrane protein</topology>
    </subcellularLocation>
</comment>
<keyword evidence="5 9" id="KW-1133">Transmembrane helix</keyword>
<evidence type="ECO:0000256" key="8">
    <source>
        <dbReference type="SAM" id="MobiDB-lite"/>
    </source>
</evidence>
<accession>A0ABM1PTE7</accession>
<feature type="transmembrane region" description="Helical" evidence="9">
    <location>
        <begin position="57"/>
        <end position="80"/>
    </location>
</feature>
<evidence type="ECO:0000256" key="9">
    <source>
        <dbReference type="SAM" id="Phobius"/>
    </source>
</evidence>
<keyword evidence="7 9" id="KW-0472">Membrane</keyword>
<name>A0ABM1PTE7_DROAR</name>
<reference evidence="10" key="2">
    <citation type="journal article" date="2016" name="G3 (Bethesda)">
        <title>Genome Evolution in Three Species of Cactophilic Drosophila.</title>
        <authorList>
            <person name="Sanchez-Flores A."/>
            <person name="Penazola F."/>
            <person name="Carpinteyro-Ponce J."/>
            <person name="Nazario-Yepiz N."/>
            <person name="Abreu-Goodger C."/>
            <person name="Machado C.A."/>
            <person name="Markow T.A."/>
        </authorList>
    </citation>
    <scope>NUCLEOTIDE SEQUENCE [LARGE SCALE GENOMIC DNA]</scope>
</reference>
<dbReference type="CDD" id="cd23993">
    <property type="entry name" value="Seipin"/>
    <property type="match status" value="1"/>
</dbReference>
<dbReference type="GeneID" id="108618819"/>
<dbReference type="PANTHER" id="PTHR21212">
    <property type="entry name" value="BERNARDINELLI-SEIP CONGENITAL LIPODYSTROPHY 2 HOMOLOG BSCL2 PROTEIN"/>
    <property type="match status" value="1"/>
</dbReference>
<reference evidence="11" key="3">
    <citation type="submission" date="2025-08" db="UniProtKB">
        <authorList>
            <consortium name="RefSeq"/>
        </authorList>
    </citation>
    <scope>IDENTIFICATION</scope>
    <source>
        <tissue evidence="11">Whole organism</tissue>
    </source>
</reference>
<reference evidence="10" key="1">
    <citation type="journal article" date="1997" name="Nucleic Acids Res.">
        <title>tRNAscan-SE: a program for improved detection of transfer RNA genes in genomic sequence.</title>
        <authorList>
            <person name="Lowe T.M."/>
            <person name="Eddy S.R."/>
        </authorList>
    </citation>
    <scope>NUCLEOTIDE SEQUENCE [LARGE SCALE GENOMIC DNA]</scope>
</reference>
<protein>
    <recommendedName>
        <fullName evidence="2">Seipin</fullName>
    </recommendedName>
</protein>
<feature type="compositionally biased region" description="Basic and acidic residues" evidence="8">
    <location>
        <begin position="331"/>
        <end position="348"/>
    </location>
</feature>
<evidence type="ECO:0000256" key="5">
    <source>
        <dbReference type="ARBA" id="ARBA00022989"/>
    </source>
</evidence>
<dbReference type="RefSeq" id="XP_017870483.1">
    <property type="nucleotide sequence ID" value="XM_018014994.1"/>
</dbReference>
<feature type="region of interest" description="Disordered" evidence="8">
    <location>
        <begin position="331"/>
        <end position="380"/>
    </location>
</feature>